<gene>
    <name evidence="3" type="ORF">CA983_16535</name>
</gene>
<dbReference type="Proteomes" id="UP000195105">
    <property type="component" value="Unassembled WGS sequence"/>
</dbReference>
<keyword evidence="4" id="KW-1185">Reference proteome</keyword>
<sequence>MQIDDMTPAEERVWRAFPRGDDVDFRGPGPADEDPARGADWGPERTVRAAVVRALLLSAPQEDGETAALRLAGARITGVLDLKYGEVDHAVRLSDCSFENVPVLYGARLRQLNLRDSALPGLDAATLRVDGVLRMSDCLFEGPVRLGGAQISGALFMDRADIGEPPAGQAALQLNHVTIGDGLSAPGLRTRGEVRLTGASIAGTIDLNGARLEAGTGEVALDAETLTVEGDVLLRDVDVLGWVGLRGARVAGRLDLSHARLANPGGTALRASSCTVGELWLRRSPPMTGALNLRRAQLDVLFLEPDVVPEEVLLNSLVYTSLTPHEPAERRLAMLERDREGYVPHAYEQLTAAYRRIGDDDAARVVQLAKQRRRRGTLPWYGRLWGYVQDAAVGYGFRPLRAAGWLVSLLVIGSVAYALHHPQPLKADEAPQFNPVFYTLDLLLPVISFGQEGAFAPTGGYQWLSYTLVLTGWILATTVVTGITRTVSRQ</sequence>
<keyword evidence="2" id="KW-0812">Transmembrane</keyword>
<comment type="caution">
    <text evidence="3">The sequence shown here is derived from an EMBL/GenBank/DDBJ whole genome shotgun (WGS) entry which is preliminary data.</text>
</comment>
<dbReference type="RefSeq" id="WP_086601667.1">
    <property type="nucleotide sequence ID" value="NZ_NGFN01000090.1"/>
</dbReference>
<keyword evidence="2" id="KW-1133">Transmembrane helix</keyword>
<evidence type="ECO:0000313" key="3">
    <source>
        <dbReference type="EMBL" id="OUD02123.1"/>
    </source>
</evidence>
<accession>A0A243S3F7</accession>
<dbReference type="AlphaFoldDB" id="A0A243S3F7"/>
<protein>
    <submittedName>
        <fullName evidence="3">Membrane-associated oxidoreductase</fullName>
    </submittedName>
</protein>
<evidence type="ECO:0000256" key="2">
    <source>
        <dbReference type="SAM" id="Phobius"/>
    </source>
</evidence>
<keyword evidence="2" id="KW-0472">Membrane</keyword>
<evidence type="ECO:0000256" key="1">
    <source>
        <dbReference type="SAM" id="MobiDB-lite"/>
    </source>
</evidence>
<evidence type="ECO:0000313" key="4">
    <source>
        <dbReference type="Proteomes" id="UP000195105"/>
    </source>
</evidence>
<dbReference type="EMBL" id="NGFN01000090">
    <property type="protein sequence ID" value="OUD02123.1"/>
    <property type="molecule type" value="Genomic_DNA"/>
</dbReference>
<organism evidence="3 4">
    <name type="scientific">Streptomyces swartbergensis</name>
    <dbReference type="NCBI Taxonomy" id="487165"/>
    <lineage>
        <taxon>Bacteria</taxon>
        <taxon>Bacillati</taxon>
        <taxon>Actinomycetota</taxon>
        <taxon>Actinomycetes</taxon>
        <taxon>Kitasatosporales</taxon>
        <taxon>Streptomycetaceae</taxon>
        <taxon>Streptomyces</taxon>
    </lineage>
</organism>
<proteinExistence type="predicted"/>
<feature type="region of interest" description="Disordered" evidence="1">
    <location>
        <begin position="19"/>
        <end position="41"/>
    </location>
</feature>
<name>A0A243S3F7_9ACTN</name>
<feature type="transmembrane region" description="Helical" evidence="2">
    <location>
        <begin position="463"/>
        <end position="484"/>
    </location>
</feature>
<reference evidence="3 4" key="1">
    <citation type="submission" date="2017-05" db="EMBL/GenBank/DDBJ databases">
        <title>Biotechnological potential of actinobacteria isolated from South African environments.</title>
        <authorList>
            <person name="Le Roes-Hill M."/>
            <person name="Prins A."/>
            <person name="Durrell K.A."/>
        </authorList>
    </citation>
    <scope>NUCLEOTIDE SEQUENCE [LARGE SCALE GENOMIC DNA]</scope>
    <source>
        <strain evidence="3 4">HMC13</strain>
    </source>
</reference>